<dbReference type="Gene3D" id="2.40.320.10">
    <property type="entry name" value="Hypothetical Protein Pfu-838710-001"/>
    <property type="match status" value="1"/>
</dbReference>
<name>A0A3G4ZLC6_9VIRU</name>
<dbReference type="SUPFAM" id="SSF55154">
    <property type="entry name" value="CYTH-like phosphatases"/>
    <property type="match status" value="1"/>
</dbReference>
<sequence>METEMKFKLKILCPEIEQCPSYEIKQIYMDFVSTDAKSMIQCFFTQFIDWEQIKESRLRNKSGLYTLTLKSDGDMIRNEYEVAIEHNEFTMLLENIPQIGSLTKLRYEYYTSNNVIIEVDKYTGPKEIKGLLISEIEFDTDVFTPDQIYDIAKKYLGDDIEDVTYDKKYKNRNLIS</sequence>
<organism evidence="2">
    <name type="scientific">Terrestrivirus sp</name>
    <dbReference type="NCBI Taxonomy" id="2487775"/>
    <lineage>
        <taxon>Viruses</taxon>
        <taxon>Varidnaviria</taxon>
        <taxon>Bamfordvirae</taxon>
        <taxon>Nucleocytoviricota</taxon>
        <taxon>Megaviricetes</taxon>
        <taxon>Imitervirales</taxon>
        <taxon>Mimiviridae</taxon>
        <taxon>Klosneuvirinae</taxon>
    </lineage>
</organism>
<dbReference type="PROSITE" id="PS51707">
    <property type="entry name" value="CYTH"/>
    <property type="match status" value="1"/>
</dbReference>
<reference evidence="2" key="1">
    <citation type="submission" date="2018-10" db="EMBL/GenBank/DDBJ databases">
        <title>Hidden diversity of soil giant viruses.</title>
        <authorList>
            <person name="Schulz F."/>
            <person name="Alteio L."/>
            <person name="Goudeau D."/>
            <person name="Ryan E.M."/>
            <person name="Malmstrom R.R."/>
            <person name="Blanchard J."/>
            <person name="Woyke T."/>
        </authorList>
    </citation>
    <scope>NUCLEOTIDE SEQUENCE</scope>
    <source>
        <strain evidence="2">TEV1</strain>
    </source>
</reference>
<accession>A0A3G4ZLC6</accession>
<protein>
    <recommendedName>
        <fullName evidence="1">CYTH domain-containing protein</fullName>
    </recommendedName>
</protein>
<dbReference type="EMBL" id="MK071980">
    <property type="protein sequence ID" value="AYV75637.1"/>
    <property type="molecule type" value="Genomic_DNA"/>
</dbReference>
<evidence type="ECO:0000259" key="1">
    <source>
        <dbReference type="PROSITE" id="PS51707"/>
    </source>
</evidence>
<dbReference type="InterPro" id="IPR023577">
    <property type="entry name" value="CYTH_domain"/>
</dbReference>
<feature type="domain" description="CYTH" evidence="1">
    <location>
        <begin position="1"/>
        <end position="176"/>
    </location>
</feature>
<evidence type="ECO:0000313" key="2">
    <source>
        <dbReference type="EMBL" id="AYV75637.1"/>
    </source>
</evidence>
<dbReference type="InterPro" id="IPR033469">
    <property type="entry name" value="CYTH-like_dom_sf"/>
</dbReference>
<proteinExistence type="predicted"/>
<gene>
    <name evidence="2" type="ORF">Terrestrivirus2_145</name>
</gene>